<sequence length="99" mass="10388">MGAREENDSRSGTGRKASPEQPPWPTGAGGPTDGAGRVLAQAAAGRATSATDSAPDSATDSATEQRRKQRRTARRIGTRTPFGPTWNPLAADRPRAVVY</sequence>
<dbReference type="AlphaFoldDB" id="A0A917ZMV9"/>
<dbReference type="Proteomes" id="UP000641932">
    <property type="component" value="Unassembled WGS sequence"/>
</dbReference>
<organism evidence="2 3">
    <name type="scientific">Wenjunlia tyrosinilytica</name>
    <dbReference type="NCBI Taxonomy" id="1544741"/>
    <lineage>
        <taxon>Bacteria</taxon>
        <taxon>Bacillati</taxon>
        <taxon>Actinomycetota</taxon>
        <taxon>Actinomycetes</taxon>
        <taxon>Kitasatosporales</taxon>
        <taxon>Streptomycetaceae</taxon>
        <taxon>Wenjunlia</taxon>
    </lineage>
</organism>
<feature type="compositionally biased region" description="Basic residues" evidence="1">
    <location>
        <begin position="67"/>
        <end position="77"/>
    </location>
</feature>
<protein>
    <submittedName>
        <fullName evidence="2">Uncharacterized protein</fullName>
    </submittedName>
</protein>
<proteinExistence type="predicted"/>
<accession>A0A917ZMV9</accession>
<reference evidence="2" key="1">
    <citation type="journal article" date="2014" name="Int. J. Syst. Evol. Microbiol.">
        <title>Complete genome sequence of Corynebacterium casei LMG S-19264T (=DSM 44701T), isolated from a smear-ripened cheese.</title>
        <authorList>
            <consortium name="US DOE Joint Genome Institute (JGI-PGF)"/>
            <person name="Walter F."/>
            <person name="Albersmeier A."/>
            <person name="Kalinowski J."/>
            <person name="Ruckert C."/>
        </authorList>
    </citation>
    <scope>NUCLEOTIDE SEQUENCE</scope>
    <source>
        <strain evidence="2">CGMCC 4.7201</strain>
    </source>
</reference>
<evidence type="ECO:0000313" key="2">
    <source>
        <dbReference type="EMBL" id="GGO87542.1"/>
    </source>
</evidence>
<feature type="compositionally biased region" description="Low complexity" evidence="1">
    <location>
        <begin position="34"/>
        <end position="62"/>
    </location>
</feature>
<comment type="caution">
    <text evidence="2">The sequence shown here is derived from an EMBL/GenBank/DDBJ whole genome shotgun (WGS) entry which is preliminary data.</text>
</comment>
<name>A0A917ZMV9_9ACTN</name>
<keyword evidence="3" id="KW-1185">Reference proteome</keyword>
<evidence type="ECO:0000313" key="3">
    <source>
        <dbReference type="Proteomes" id="UP000641932"/>
    </source>
</evidence>
<reference evidence="2" key="2">
    <citation type="submission" date="2020-09" db="EMBL/GenBank/DDBJ databases">
        <authorList>
            <person name="Sun Q."/>
            <person name="Zhou Y."/>
        </authorList>
    </citation>
    <scope>NUCLEOTIDE SEQUENCE</scope>
    <source>
        <strain evidence="2">CGMCC 4.7201</strain>
    </source>
</reference>
<evidence type="ECO:0000256" key="1">
    <source>
        <dbReference type="SAM" id="MobiDB-lite"/>
    </source>
</evidence>
<dbReference type="EMBL" id="BMMS01000010">
    <property type="protein sequence ID" value="GGO87542.1"/>
    <property type="molecule type" value="Genomic_DNA"/>
</dbReference>
<feature type="region of interest" description="Disordered" evidence="1">
    <location>
        <begin position="1"/>
        <end position="99"/>
    </location>
</feature>
<gene>
    <name evidence="2" type="ORF">GCM10012280_26230</name>
</gene>